<dbReference type="RefSeq" id="WP_280731926.1">
    <property type="nucleotide sequence ID" value="NZ_CP120367.1"/>
</dbReference>
<accession>A0ABY8CVA1</accession>
<feature type="transmembrane region" description="Helical" evidence="1">
    <location>
        <begin position="6"/>
        <end position="26"/>
    </location>
</feature>
<evidence type="ECO:0000313" key="3">
    <source>
        <dbReference type="Proteomes" id="UP001235547"/>
    </source>
</evidence>
<protein>
    <recommendedName>
        <fullName evidence="4">Transmembrane protein</fullName>
    </recommendedName>
</protein>
<evidence type="ECO:0000256" key="1">
    <source>
        <dbReference type="SAM" id="Phobius"/>
    </source>
</evidence>
<reference evidence="2 3" key="1">
    <citation type="submission" date="2023-03" db="EMBL/GenBank/DDBJ databases">
        <authorList>
            <person name="Kaur S."/>
            <person name="Espinosa-Saiz D."/>
            <person name="Velazquez E."/>
            <person name="Menendez E."/>
            <person name="diCenzo G.C."/>
        </authorList>
    </citation>
    <scope>NUCLEOTIDE SEQUENCE [LARGE SCALE GENOMIC DNA]</scope>
    <source>
        <strain evidence="2 3">LMG 27395</strain>
    </source>
</reference>
<keyword evidence="3" id="KW-1185">Reference proteome</keyword>
<evidence type="ECO:0008006" key="4">
    <source>
        <dbReference type="Google" id="ProtNLM"/>
    </source>
</evidence>
<keyword evidence="1" id="KW-1133">Transmembrane helix</keyword>
<dbReference type="EMBL" id="CP120370">
    <property type="protein sequence ID" value="WEX81188.1"/>
    <property type="molecule type" value="Genomic_DNA"/>
</dbReference>
<dbReference type="Proteomes" id="UP001235547">
    <property type="component" value="Chromosome 2"/>
</dbReference>
<evidence type="ECO:0000313" key="2">
    <source>
        <dbReference type="EMBL" id="WEX81188.1"/>
    </source>
</evidence>
<keyword evidence="1" id="KW-0812">Transmembrane</keyword>
<name>A0ABY8CVA1_9HYPH</name>
<proteinExistence type="predicted"/>
<sequence>MSSDIILIVVFWAGVIVACAYAGYWCARRGDKVGQWVCVFMAVAGLLGLVASL</sequence>
<feature type="transmembrane region" description="Helical" evidence="1">
    <location>
        <begin position="33"/>
        <end position="51"/>
    </location>
</feature>
<gene>
    <name evidence="2" type="ORF">PYH38_000570</name>
</gene>
<organism evidence="2 3">
    <name type="scientific">Sinorhizobium numidicum</name>
    <dbReference type="NCBI Taxonomy" id="680248"/>
    <lineage>
        <taxon>Bacteria</taxon>
        <taxon>Pseudomonadati</taxon>
        <taxon>Pseudomonadota</taxon>
        <taxon>Alphaproteobacteria</taxon>
        <taxon>Hyphomicrobiales</taxon>
        <taxon>Rhizobiaceae</taxon>
        <taxon>Sinorhizobium/Ensifer group</taxon>
        <taxon>Sinorhizobium</taxon>
    </lineage>
</organism>
<keyword evidence="1" id="KW-0472">Membrane</keyword>